<protein>
    <recommendedName>
        <fullName evidence="2">Flagellar protein FlgJ N-terminal domain-containing protein</fullName>
    </recommendedName>
</protein>
<comment type="caution">
    <text evidence="3">The sequence shown here is derived from an EMBL/GenBank/DDBJ whole genome shotgun (WGS) entry which is preliminary data.</text>
</comment>
<accession>A0A916XJB3</accession>
<organism evidence="3 4">
    <name type="scientific">Undibacterium terreum</name>
    <dbReference type="NCBI Taxonomy" id="1224302"/>
    <lineage>
        <taxon>Bacteria</taxon>
        <taxon>Pseudomonadati</taxon>
        <taxon>Pseudomonadota</taxon>
        <taxon>Betaproteobacteria</taxon>
        <taxon>Burkholderiales</taxon>
        <taxon>Oxalobacteraceae</taxon>
        <taxon>Undibacterium</taxon>
    </lineage>
</organism>
<reference evidence="3" key="1">
    <citation type="journal article" date="2014" name="Int. J. Syst. Evol. Microbiol.">
        <title>Complete genome sequence of Corynebacterium casei LMG S-19264T (=DSM 44701T), isolated from a smear-ripened cheese.</title>
        <authorList>
            <consortium name="US DOE Joint Genome Institute (JGI-PGF)"/>
            <person name="Walter F."/>
            <person name="Albersmeier A."/>
            <person name="Kalinowski J."/>
            <person name="Ruckert C."/>
        </authorList>
    </citation>
    <scope>NUCLEOTIDE SEQUENCE</scope>
    <source>
        <strain evidence="3">CGMCC 1.10998</strain>
    </source>
</reference>
<evidence type="ECO:0000259" key="2">
    <source>
        <dbReference type="Pfam" id="PF10135"/>
    </source>
</evidence>
<feature type="region of interest" description="Disordered" evidence="1">
    <location>
        <begin position="117"/>
        <end position="146"/>
    </location>
</feature>
<reference evidence="3" key="2">
    <citation type="submission" date="2020-09" db="EMBL/GenBank/DDBJ databases">
        <authorList>
            <person name="Sun Q."/>
            <person name="Zhou Y."/>
        </authorList>
    </citation>
    <scope>NUCLEOTIDE SEQUENCE</scope>
    <source>
        <strain evidence="3">CGMCC 1.10998</strain>
    </source>
</reference>
<dbReference type="InterPro" id="IPR019301">
    <property type="entry name" value="Flagellar_prot_FlgJ_N"/>
</dbReference>
<dbReference type="Proteomes" id="UP000637423">
    <property type="component" value="Unassembled WGS sequence"/>
</dbReference>
<feature type="domain" description="Flagellar protein FlgJ N-terminal" evidence="2">
    <location>
        <begin position="60"/>
        <end position="110"/>
    </location>
</feature>
<keyword evidence="4" id="KW-1185">Reference proteome</keyword>
<evidence type="ECO:0000256" key="1">
    <source>
        <dbReference type="SAM" id="MobiDB-lite"/>
    </source>
</evidence>
<feature type="compositionally biased region" description="Low complexity" evidence="1">
    <location>
        <begin position="126"/>
        <end position="139"/>
    </location>
</feature>
<sequence length="146" mass="15130">MNNLSNIATAGTGMIAGDTEEKASVVSPAANPGADANYKAKATEAAVKFEGFFIAHMLHQMRSSTRELSSEDSVFKDQVNSDMLDMADTLVADKMASQRAFGVADAILRQLLPPAAGNNTNPATSPPGSAGMAMATASAVQLPNKK</sequence>
<dbReference type="RefSeq" id="WP_229751047.1">
    <property type="nucleotide sequence ID" value="NZ_BMED01000002.1"/>
</dbReference>
<dbReference type="Pfam" id="PF10135">
    <property type="entry name" value="Rod-binding"/>
    <property type="match status" value="1"/>
</dbReference>
<name>A0A916XJB3_9BURK</name>
<evidence type="ECO:0000313" key="4">
    <source>
        <dbReference type="Proteomes" id="UP000637423"/>
    </source>
</evidence>
<dbReference type="AlphaFoldDB" id="A0A916XJB3"/>
<evidence type="ECO:0000313" key="3">
    <source>
        <dbReference type="EMBL" id="GGC74643.1"/>
    </source>
</evidence>
<proteinExistence type="predicted"/>
<dbReference type="EMBL" id="BMED01000002">
    <property type="protein sequence ID" value="GGC74643.1"/>
    <property type="molecule type" value="Genomic_DNA"/>
</dbReference>
<gene>
    <name evidence="3" type="ORF">GCM10011396_22380</name>
</gene>